<dbReference type="InterPro" id="IPR036322">
    <property type="entry name" value="WD40_repeat_dom_sf"/>
</dbReference>
<proteinExistence type="inferred from homology"/>
<dbReference type="Proteomes" id="UP001558652">
    <property type="component" value="Unassembled WGS sequence"/>
</dbReference>
<name>A0ABD0ZDX9_9HEMI</name>
<evidence type="ECO:0000256" key="2">
    <source>
        <dbReference type="ARBA" id="ARBA00041558"/>
    </source>
</evidence>
<dbReference type="AlphaFoldDB" id="A0ABD0ZDX9"/>
<feature type="compositionally biased region" description="Basic and acidic residues" evidence="4">
    <location>
        <begin position="15"/>
        <end position="32"/>
    </location>
</feature>
<feature type="repeat" description="WD" evidence="3">
    <location>
        <begin position="510"/>
        <end position="531"/>
    </location>
</feature>
<dbReference type="SUPFAM" id="SSF50978">
    <property type="entry name" value="WD40 repeat-like"/>
    <property type="match status" value="1"/>
</dbReference>
<feature type="region of interest" description="Disordered" evidence="4">
    <location>
        <begin position="166"/>
        <end position="186"/>
    </location>
</feature>
<evidence type="ECO:0000256" key="1">
    <source>
        <dbReference type="ARBA" id="ARBA00038279"/>
    </source>
</evidence>
<feature type="compositionally biased region" description="Polar residues" evidence="4">
    <location>
        <begin position="128"/>
        <end position="141"/>
    </location>
</feature>
<dbReference type="Pfam" id="PF00400">
    <property type="entry name" value="WD40"/>
    <property type="match status" value="1"/>
</dbReference>
<feature type="region of interest" description="Disordered" evidence="4">
    <location>
        <begin position="108"/>
        <end position="153"/>
    </location>
</feature>
<dbReference type="InterPro" id="IPR001680">
    <property type="entry name" value="WD40_rpt"/>
</dbReference>
<dbReference type="Gene3D" id="2.130.10.10">
    <property type="entry name" value="YVTN repeat-like/Quinoprotein amine dehydrogenase"/>
    <property type="match status" value="2"/>
</dbReference>
<protein>
    <recommendedName>
        <fullName evidence="2">WD repeat-containing protein 79</fullName>
    </recommendedName>
</protein>
<comment type="caution">
    <text evidence="5">The sequence shown here is derived from an EMBL/GenBank/DDBJ whole genome shotgun (WGS) entry which is preliminary data.</text>
</comment>
<evidence type="ECO:0000256" key="4">
    <source>
        <dbReference type="SAM" id="MobiDB-lite"/>
    </source>
</evidence>
<dbReference type="PANTHER" id="PTHR13211:SF0">
    <property type="entry name" value="TELOMERASE CAJAL BODY PROTEIN 1"/>
    <property type="match status" value="1"/>
</dbReference>
<gene>
    <name evidence="5" type="ORF">AAG570_000433</name>
</gene>
<sequence length="641" mass="71161">MEVEVSIIGNSPKNEGMDRVESEEPLGKRDDSAIICVTDMAMGPTGDEKEITDVTIVEAVEPSKIVQTEEKHQEGTKYPVATHIDTELEVACSKDIRLEQEVVNEEMTATNTNQNHSEKDTTPDAIPSATQYSPRTSVTSQELEKSEHHKDSVGDLEIIFDSSESSKPFSSIITPDSGKRKQSQDSTGDLEILFDASTISKRSKFSESSTLEVPDFRTRREYQCAVYPEVIKISKPFQSIPQAEDGVQALKHVLREQEAGDDRNRSPDGSCLLTNCEDNVLRLFDLPRAFYTNSWKCHDPSPDDFDEPQVSLRAREGGLVYDYTCFLTTKHVSVLGRHLQLERLRVRTVHVLPEQKAGDNGNSADELVSALCLSFDCSGDKIFSGYRCQVRIFQTSIPGRDSIVINVKEKAKLNGLISCITPNPQMRQLFAIGTYRRAIGLFTEDGVHVCSLLGHRGGITQLKFSDDGSRLYSGGRMDNEILCWDLRKPGTVLCSMPRTVSTNQRIYFDLTPTNEFLLSGNTDGNLSIWELGPLSNDSVEMELKPSIQFQAHADCTNGCSVNPKFSLLATCSGMRRPLPSTIDLTGAASSGEEEEVIEIEDKRGAGNLSCQKYTGKQHNKNGMETCVKFWWMGGHQRAVLS</sequence>
<dbReference type="PANTHER" id="PTHR13211">
    <property type="entry name" value="TELOMERASE CAJAL BODY PROTEIN 1"/>
    <property type="match status" value="1"/>
</dbReference>
<evidence type="ECO:0000313" key="6">
    <source>
        <dbReference type="Proteomes" id="UP001558652"/>
    </source>
</evidence>
<reference evidence="5 6" key="1">
    <citation type="submission" date="2024-07" db="EMBL/GenBank/DDBJ databases">
        <title>Chromosome-level genome assembly of the water stick insect Ranatra chinensis (Heteroptera: Nepidae).</title>
        <authorList>
            <person name="Liu X."/>
        </authorList>
    </citation>
    <scope>NUCLEOTIDE SEQUENCE [LARGE SCALE GENOMIC DNA]</scope>
    <source>
        <strain evidence="5">Cailab_2021Rc</strain>
        <tissue evidence="5">Muscle</tissue>
    </source>
</reference>
<dbReference type="SMART" id="SM00320">
    <property type="entry name" value="WD40"/>
    <property type="match status" value="4"/>
</dbReference>
<accession>A0ABD0ZDX9</accession>
<evidence type="ECO:0000313" key="5">
    <source>
        <dbReference type="EMBL" id="KAL1140503.1"/>
    </source>
</evidence>
<keyword evidence="3" id="KW-0853">WD repeat</keyword>
<comment type="similarity">
    <text evidence="1">Belongs to the TCAB1 family.</text>
</comment>
<feature type="region of interest" description="Disordered" evidence="4">
    <location>
        <begin position="1"/>
        <end position="33"/>
    </location>
</feature>
<dbReference type="InterPro" id="IPR015943">
    <property type="entry name" value="WD40/YVTN_repeat-like_dom_sf"/>
</dbReference>
<feature type="compositionally biased region" description="Basic and acidic residues" evidence="4">
    <location>
        <begin position="142"/>
        <end position="153"/>
    </location>
</feature>
<dbReference type="EMBL" id="JBFDAA010000001">
    <property type="protein sequence ID" value="KAL1140503.1"/>
    <property type="molecule type" value="Genomic_DNA"/>
</dbReference>
<keyword evidence="6" id="KW-1185">Reference proteome</keyword>
<dbReference type="InterPro" id="IPR051150">
    <property type="entry name" value="SWT21/TCAB1_mRNA_Telomere"/>
</dbReference>
<feature type="repeat" description="WD" evidence="3">
    <location>
        <begin position="452"/>
        <end position="487"/>
    </location>
</feature>
<organism evidence="5 6">
    <name type="scientific">Ranatra chinensis</name>
    <dbReference type="NCBI Taxonomy" id="642074"/>
    <lineage>
        <taxon>Eukaryota</taxon>
        <taxon>Metazoa</taxon>
        <taxon>Ecdysozoa</taxon>
        <taxon>Arthropoda</taxon>
        <taxon>Hexapoda</taxon>
        <taxon>Insecta</taxon>
        <taxon>Pterygota</taxon>
        <taxon>Neoptera</taxon>
        <taxon>Paraneoptera</taxon>
        <taxon>Hemiptera</taxon>
        <taxon>Heteroptera</taxon>
        <taxon>Panheteroptera</taxon>
        <taxon>Nepomorpha</taxon>
        <taxon>Nepidae</taxon>
        <taxon>Ranatrinae</taxon>
        <taxon>Ranatra</taxon>
    </lineage>
</organism>
<evidence type="ECO:0000256" key="3">
    <source>
        <dbReference type="PROSITE-ProRule" id="PRU00221"/>
    </source>
</evidence>
<dbReference type="PROSITE" id="PS50082">
    <property type="entry name" value="WD_REPEATS_2"/>
    <property type="match status" value="2"/>
</dbReference>